<dbReference type="AlphaFoldDB" id="A0A0N4V2J5"/>
<protein>
    <submittedName>
        <fullName evidence="1 3">Uncharacterized protein</fullName>
    </submittedName>
</protein>
<organism evidence="3">
    <name type="scientific">Enterobius vermicularis</name>
    <name type="common">Human pinworm</name>
    <dbReference type="NCBI Taxonomy" id="51028"/>
    <lineage>
        <taxon>Eukaryota</taxon>
        <taxon>Metazoa</taxon>
        <taxon>Ecdysozoa</taxon>
        <taxon>Nematoda</taxon>
        <taxon>Chromadorea</taxon>
        <taxon>Rhabditida</taxon>
        <taxon>Spirurina</taxon>
        <taxon>Oxyuridomorpha</taxon>
        <taxon>Oxyuroidea</taxon>
        <taxon>Oxyuridae</taxon>
        <taxon>Enterobius</taxon>
    </lineage>
</organism>
<dbReference type="WBParaSite" id="EVEC_0000422001-mRNA-1">
    <property type="protein sequence ID" value="EVEC_0000422001-mRNA-1"/>
    <property type="gene ID" value="EVEC_0000422001"/>
</dbReference>
<keyword evidence="2" id="KW-1185">Reference proteome</keyword>
<reference evidence="1 2" key="2">
    <citation type="submission" date="2018-10" db="EMBL/GenBank/DDBJ databases">
        <authorList>
            <consortium name="Pathogen Informatics"/>
        </authorList>
    </citation>
    <scope>NUCLEOTIDE SEQUENCE [LARGE SCALE GENOMIC DNA]</scope>
</reference>
<dbReference type="EMBL" id="UXUI01007718">
    <property type="protein sequence ID" value="VDD88999.1"/>
    <property type="molecule type" value="Genomic_DNA"/>
</dbReference>
<dbReference type="Proteomes" id="UP000274131">
    <property type="component" value="Unassembled WGS sequence"/>
</dbReference>
<sequence length="115" mass="12971">MGINIKSSLFIAPCHFAEALLQRNLCIVSESKIDLLKVEDPVFVREFDRPRILPYAHSLVSIGEREVEKGPSVLAKKGLVDKAGAFDDFDHFDFEKAFSNEDDSKEDEDKKTTPN</sequence>
<proteinExistence type="predicted"/>
<evidence type="ECO:0000313" key="3">
    <source>
        <dbReference type="WBParaSite" id="EVEC_0000422001-mRNA-1"/>
    </source>
</evidence>
<name>A0A0N4V2J5_ENTVE</name>
<accession>A0A0N4V2J5</accession>
<evidence type="ECO:0000313" key="2">
    <source>
        <dbReference type="Proteomes" id="UP000274131"/>
    </source>
</evidence>
<evidence type="ECO:0000313" key="1">
    <source>
        <dbReference type="EMBL" id="VDD88999.1"/>
    </source>
</evidence>
<reference evidence="3" key="1">
    <citation type="submission" date="2017-02" db="UniProtKB">
        <authorList>
            <consortium name="WormBaseParasite"/>
        </authorList>
    </citation>
    <scope>IDENTIFICATION</scope>
</reference>
<gene>
    <name evidence="1" type="ORF">EVEC_LOCUS3928</name>
</gene>